<evidence type="ECO:0000313" key="1">
    <source>
        <dbReference type="EMBL" id="CAK7338236.1"/>
    </source>
</evidence>
<sequence>MERMQRLVHANTCSRIIKETKRTKREFDSNKTELDRWCKELSDREALTICDRRKIEEESKMEMPLPYPLYSPFCVHQITENPSDIFYNYSAALKHKHKIERGKDVETRGA</sequence>
<accession>A0AAV1RND2</accession>
<organism evidence="1 2">
    <name type="scientific">Dovyalis caffra</name>
    <dbReference type="NCBI Taxonomy" id="77055"/>
    <lineage>
        <taxon>Eukaryota</taxon>
        <taxon>Viridiplantae</taxon>
        <taxon>Streptophyta</taxon>
        <taxon>Embryophyta</taxon>
        <taxon>Tracheophyta</taxon>
        <taxon>Spermatophyta</taxon>
        <taxon>Magnoliopsida</taxon>
        <taxon>eudicotyledons</taxon>
        <taxon>Gunneridae</taxon>
        <taxon>Pentapetalae</taxon>
        <taxon>rosids</taxon>
        <taxon>fabids</taxon>
        <taxon>Malpighiales</taxon>
        <taxon>Salicaceae</taxon>
        <taxon>Flacourtieae</taxon>
        <taxon>Dovyalis</taxon>
    </lineage>
</organism>
<name>A0AAV1RND2_9ROSI</name>
<evidence type="ECO:0000313" key="2">
    <source>
        <dbReference type="Proteomes" id="UP001314170"/>
    </source>
</evidence>
<keyword evidence="2" id="KW-1185">Reference proteome</keyword>
<dbReference type="Proteomes" id="UP001314170">
    <property type="component" value="Unassembled WGS sequence"/>
</dbReference>
<dbReference type="EMBL" id="CAWUPB010001111">
    <property type="protein sequence ID" value="CAK7338236.1"/>
    <property type="molecule type" value="Genomic_DNA"/>
</dbReference>
<protein>
    <submittedName>
        <fullName evidence="1">Uncharacterized protein</fullName>
    </submittedName>
</protein>
<comment type="caution">
    <text evidence="1">The sequence shown here is derived from an EMBL/GenBank/DDBJ whole genome shotgun (WGS) entry which is preliminary data.</text>
</comment>
<gene>
    <name evidence="1" type="ORF">DCAF_LOCUS13280</name>
</gene>
<reference evidence="1 2" key="1">
    <citation type="submission" date="2024-01" db="EMBL/GenBank/DDBJ databases">
        <authorList>
            <person name="Waweru B."/>
        </authorList>
    </citation>
    <scope>NUCLEOTIDE SEQUENCE [LARGE SCALE GENOMIC DNA]</scope>
</reference>
<proteinExistence type="predicted"/>
<dbReference type="AlphaFoldDB" id="A0AAV1RND2"/>